<dbReference type="Pfam" id="PF09339">
    <property type="entry name" value="HTH_IclR"/>
    <property type="match status" value="1"/>
</dbReference>
<feature type="domain" description="IclR-ED" evidence="3">
    <location>
        <begin position="74"/>
        <end position="257"/>
    </location>
</feature>
<dbReference type="RefSeq" id="WP_218393180.1">
    <property type="nucleotide sequence ID" value="NZ_JAHUZE010000003.1"/>
</dbReference>
<dbReference type="InterPro" id="IPR014757">
    <property type="entry name" value="Tscrpt_reg_IclR_C"/>
</dbReference>
<organism evidence="4 5">
    <name type="scientific">Maritimibacter dapengensis</name>
    <dbReference type="NCBI Taxonomy" id="2836868"/>
    <lineage>
        <taxon>Bacteria</taxon>
        <taxon>Pseudomonadati</taxon>
        <taxon>Pseudomonadota</taxon>
        <taxon>Alphaproteobacteria</taxon>
        <taxon>Rhodobacterales</taxon>
        <taxon>Roseobacteraceae</taxon>
        <taxon>Maritimibacter</taxon>
    </lineage>
</organism>
<evidence type="ECO:0000313" key="5">
    <source>
        <dbReference type="Proteomes" id="UP000756530"/>
    </source>
</evidence>
<dbReference type="SMART" id="SM00346">
    <property type="entry name" value="HTH_ICLR"/>
    <property type="match status" value="1"/>
</dbReference>
<dbReference type="PROSITE" id="PS51078">
    <property type="entry name" value="ICLR_ED"/>
    <property type="match status" value="1"/>
</dbReference>
<evidence type="ECO:0000313" key="4">
    <source>
        <dbReference type="EMBL" id="MBV7379977.1"/>
    </source>
</evidence>
<dbReference type="Pfam" id="PF01614">
    <property type="entry name" value="IclR_C"/>
    <property type="match status" value="1"/>
</dbReference>
<proteinExistence type="predicted"/>
<dbReference type="PANTHER" id="PTHR30136:SF39">
    <property type="entry name" value="TRANSCRIPTIONAL REGULATORY PROTEIN"/>
    <property type="match status" value="1"/>
</dbReference>
<evidence type="ECO:0000256" key="1">
    <source>
        <dbReference type="ARBA" id="ARBA00023125"/>
    </source>
</evidence>
<evidence type="ECO:0000259" key="2">
    <source>
        <dbReference type="PROSITE" id="PS51077"/>
    </source>
</evidence>
<dbReference type="PANTHER" id="PTHR30136">
    <property type="entry name" value="HELIX-TURN-HELIX TRANSCRIPTIONAL REGULATOR, ICLR FAMILY"/>
    <property type="match status" value="1"/>
</dbReference>
<accession>A0ABS6T417</accession>
<dbReference type="InterPro" id="IPR050707">
    <property type="entry name" value="HTH_MetabolicPath_Reg"/>
</dbReference>
<dbReference type="InterPro" id="IPR005471">
    <property type="entry name" value="Tscrpt_reg_IclR_N"/>
</dbReference>
<protein>
    <submittedName>
        <fullName evidence="4">IclR family transcriptional regulator</fullName>
    </submittedName>
</protein>
<comment type="caution">
    <text evidence="4">The sequence shown here is derived from an EMBL/GenBank/DDBJ whole genome shotgun (WGS) entry which is preliminary data.</text>
</comment>
<name>A0ABS6T417_9RHOB</name>
<gene>
    <name evidence="4" type="ORF">KJP28_13685</name>
</gene>
<feature type="domain" description="HTH iclR-type" evidence="2">
    <location>
        <begin position="9"/>
        <end position="73"/>
    </location>
</feature>
<reference evidence="4 5" key="1">
    <citation type="submission" date="2021-05" db="EMBL/GenBank/DDBJ databases">
        <title>Culturable bacteria isolated from Daya Bay.</title>
        <authorList>
            <person name="Zheng W."/>
            <person name="Yu S."/>
            <person name="Huang Y."/>
        </authorList>
    </citation>
    <scope>NUCLEOTIDE SEQUENCE [LARGE SCALE GENOMIC DNA]</scope>
    <source>
        <strain evidence="4 5">DP4N28-5</strain>
    </source>
</reference>
<dbReference type="PROSITE" id="PS51077">
    <property type="entry name" value="HTH_ICLR"/>
    <property type="match status" value="1"/>
</dbReference>
<dbReference type="EMBL" id="JAHUZE010000003">
    <property type="protein sequence ID" value="MBV7379977.1"/>
    <property type="molecule type" value="Genomic_DNA"/>
</dbReference>
<evidence type="ECO:0000259" key="3">
    <source>
        <dbReference type="PROSITE" id="PS51078"/>
    </source>
</evidence>
<sequence length="263" mass="28597">MKDENQDGTQAIRRAASILKQIAHVSGDAPRNLRSISEAVGLPRSTTHRILKSLADTGLAAYDPALRRYEVGMLSYELGLAVSDRVLELSPWTACVDRVAERSNVTTYLMRRSGFEAVCVHKAESRAVIRVIPVEVGQRRYLGVGAGATALLAGLPDETSDRVIETIAPELVSFENLDADTVRAAVAEARETGFSESRGRAYRSIYGLGTVVRSLGDEPELAISIAVHAEGVDATRIETWKTIMREEIDETESRLDSVNGSAQ</sequence>
<dbReference type="Proteomes" id="UP000756530">
    <property type="component" value="Unassembled WGS sequence"/>
</dbReference>
<keyword evidence="1" id="KW-0238">DNA-binding</keyword>
<keyword evidence="5" id="KW-1185">Reference proteome</keyword>